<comment type="caution">
    <text evidence="2">The sequence shown here is derived from an EMBL/GenBank/DDBJ whole genome shotgun (WGS) entry which is preliminary data.</text>
</comment>
<dbReference type="EMBL" id="JAHDVG010000482">
    <property type="protein sequence ID" value="KAH1173396.1"/>
    <property type="molecule type" value="Genomic_DNA"/>
</dbReference>
<keyword evidence="3" id="KW-1185">Reference proteome</keyword>
<reference evidence="2" key="1">
    <citation type="submission" date="2021-09" db="EMBL/GenBank/DDBJ databases">
        <title>The genome of Mauremys mutica provides insights into the evolution of semi-aquatic lifestyle.</title>
        <authorList>
            <person name="Gong S."/>
            <person name="Gao Y."/>
        </authorList>
    </citation>
    <scope>NUCLEOTIDE SEQUENCE</scope>
    <source>
        <strain evidence="2">MM-2020</strain>
        <tissue evidence="2">Muscle</tissue>
    </source>
</reference>
<dbReference type="Proteomes" id="UP000827986">
    <property type="component" value="Unassembled WGS sequence"/>
</dbReference>
<dbReference type="AlphaFoldDB" id="A0A9D3X5R4"/>
<feature type="signal peptide" evidence="1">
    <location>
        <begin position="1"/>
        <end position="28"/>
    </location>
</feature>
<feature type="chain" id="PRO_5038832711" evidence="1">
    <location>
        <begin position="29"/>
        <end position="148"/>
    </location>
</feature>
<proteinExistence type="predicted"/>
<evidence type="ECO:0000313" key="3">
    <source>
        <dbReference type="Proteomes" id="UP000827986"/>
    </source>
</evidence>
<sequence length="148" mass="16553">MGGPISLHWLNGALLACYQLQGCFLVTAASRPKELEGFCRNDNTTPSYLLSFSGTHQETERGQHAFPQLTHFPFSLLMWTRSTTCSPWSLEDSATKAANDLPFDLGAGHLYKRAPKCTELGGWYHEMSRTNPTPFTQVKSPLTKECRI</sequence>
<accession>A0A9D3X5R4</accession>
<protein>
    <submittedName>
        <fullName evidence="2">Uncharacterized protein</fullName>
    </submittedName>
</protein>
<evidence type="ECO:0000256" key="1">
    <source>
        <dbReference type="SAM" id="SignalP"/>
    </source>
</evidence>
<organism evidence="2 3">
    <name type="scientific">Mauremys mutica</name>
    <name type="common">yellowpond turtle</name>
    <dbReference type="NCBI Taxonomy" id="74926"/>
    <lineage>
        <taxon>Eukaryota</taxon>
        <taxon>Metazoa</taxon>
        <taxon>Chordata</taxon>
        <taxon>Craniata</taxon>
        <taxon>Vertebrata</taxon>
        <taxon>Euteleostomi</taxon>
        <taxon>Archelosauria</taxon>
        <taxon>Testudinata</taxon>
        <taxon>Testudines</taxon>
        <taxon>Cryptodira</taxon>
        <taxon>Durocryptodira</taxon>
        <taxon>Testudinoidea</taxon>
        <taxon>Geoemydidae</taxon>
        <taxon>Geoemydinae</taxon>
        <taxon>Mauremys</taxon>
    </lineage>
</organism>
<name>A0A9D3X5R4_9SAUR</name>
<keyword evidence="1" id="KW-0732">Signal</keyword>
<gene>
    <name evidence="2" type="ORF">KIL84_017235</name>
</gene>
<evidence type="ECO:0000313" key="2">
    <source>
        <dbReference type="EMBL" id="KAH1173396.1"/>
    </source>
</evidence>